<evidence type="ECO:0000256" key="1">
    <source>
        <dbReference type="SAM" id="MobiDB-lite"/>
    </source>
</evidence>
<dbReference type="AlphaFoldDB" id="A0AAD7AWX1"/>
<feature type="region of interest" description="Disordered" evidence="1">
    <location>
        <begin position="103"/>
        <end position="144"/>
    </location>
</feature>
<evidence type="ECO:0000313" key="2">
    <source>
        <dbReference type="EMBL" id="KAJ7602466.1"/>
    </source>
</evidence>
<keyword evidence="3" id="KW-1185">Reference proteome</keyword>
<comment type="caution">
    <text evidence="2">The sequence shown here is derived from an EMBL/GenBank/DDBJ whole genome shotgun (WGS) entry which is preliminary data.</text>
</comment>
<protein>
    <submittedName>
        <fullName evidence="2">Uncharacterized protein</fullName>
    </submittedName>
</protein>
<evidence type="ECO:0000313" key="3">
    <source>
        <dbReference type="Proteomes" id="UP001221142"/>
    </source>
</evidence>
<gene>
    <name evidence="2" type="ORF">FB45DRAFT_883273</name>
</gene>
<organism evidence="2 3">
    <name type="scientific">Roridomyces roridus</name>
    <dbReference type="NCBI Taxonomy" id="1738132"/>
    <lineage>
        <taxon>Eukaryota</taxon>
        <taxon>Fungi</taxon>
        <taxon>Dikarya</taxon>
        <taxon>Basidiomycota</taxon>
        <taxon>Agaricomycotina</taxon>
        <taxon>Agaricomycetes</taxon>
        <taxon>Agaricomycetidae</taxon>
        <taxon>Agaricales</taxon>
        <taxon>Marasmiineae</taxon>
        <taxon>Mycenaceae</taxon>
        <taxon>Roridomyces</taxon>
    </lineage>
</organism>
<name>A0AAD7AWX1_9AGAR</name>
<proteinExistence type="predicted"/>
<dbReference type="Proteomes" id="UP001221142">
    <property type="component" value="Unassembled WGS sequence"/>
</dbReference>
<reference evidence="2" key="1">
    <citation type="submission" date="2023-03" db="EMBL/GenBank/DDBJ databases">
        <title>Massive genome expansion in bonnet fungi (Mycena s.s.) driven by repeated elements and novel gene families across ecological guilds.</title>
        <authorList>
            <consortium name="Lawrence Berkeley National Laboratory"/>
            <person name="Harder C.B."/>
            <person name="Miyauchi S."/>
            <person name="Viragh M."/>
            <person name="Kuo A."/>
            <person name="Thoen E."/>
            <person name="Andreopoulos B."/>
            <person name="Lu D."/>
            <person name="Skrede I."/>
            <person name="Drula E."/>
            <person name="Henrissat B."/>
            <person name="Morin E."/>
            <person name="Kohler A."/>
            <person name="Barry K."/>
            <person name="LaButti K."/>
            <person name="Morin E."/>
            <person name="Salamov A."/>
            <person name="Lipzen A."/>
            <person name="Mereny Z."/>
            <person name="Hegedus B."/>
            <person name="Baldrian P."/>
            <person name="Stursova M."/>
            <person name="Weitz H."/>
            <person name="Taylor A."/>
            <person name="Grigoriev I.V."/>
            <person name="Nagy L.G."/>
            <person name="Martin F."/>
            <person name="Kauserud H."/>
        </authorList>
    </citation>
    <scope>NUCLEOTIDE SEQUENCE</scope>
    <source>
        <strain evidence="2">9284</strain>
    </source>
</reference>
<accession>A0AAD7AWX1</accession>
<dbReference type="EMBL" id="JARKIF010000226">
    <property type="protein sequence ID" value="KAJ7602466.1"/>
    <property type="molecule type" value="Genomic_DNA"/>
</dbReference>
<sequence>MDFGEATRVLNAQFFCGWILVKKFDGGEEEKRVTIQENMRYGVKGLLSFSTSVVHPRSLVKYIVVLLISPRTRHSIASGGLSLAPPLAPPSRRSRTSTAELALDAMSSSPSPLTPIVDAPTLRDPPPHLQSSATHPPRPTRTRPVEMSKLDFPKLVDTPLTQSSISGWLGRCEDVYEAWVALNPDKSIAPGVLITLAGLNPFSFFPGR</sequence>